<dbReference type="GO" id="GO:0006457">
    <property type="term" value="P:protein folding"/>
    <property type="evidence" value="ECO:0007669"/>
    <property type="project" value="TreeGrafter"/>
</dbReference>
<dbReference type="InterPro" id="IPR013766">
    <property type="entry name" value="Thioredoxin_domain"/>
</dbReference>
<dbReference type="GO" id="GO:0005783">
    <property type="term" value="C:endoplasmic reticulum"/>
    <property type="evidence" value="ECO:0007669"/>
    <property type="project" value="TreeGrafter"/>
</dbReference>
<dbReference type="GO" id="GO:0003756">
    <property type="term" value="F:protein disulfide isomerase activity"/>
    <property type="evidence" value="ECO:0007669"/>
    <property type="project" value="TreeGrafter"/>
</dbReference>
<feature type="signal peptide" evidence="1">
    <location>
        <begin position="1"/>
        <end position="16"/>
    </location>
</feature>
<dbReference type="PANTHER" id="PTHR45672">
    <property type="entry name" value="PROTEIN DISULFIDE-ISOMERASE C17H9.14C-RELATED"/>
    <property type="match status" value="1"/>
</dbReference>
<evidence type="ECO:0000313" key="4">
    <source>
        <dbReference type="Proteomes" id="UP001162131"/>
    </source>
</evidence>
<evidence type="ECO:0000256" key="1">
    <source>
        <dbReference type="SAM" id="SignalP"/>
    </source>
</evidence>
<gene>
    <name evidence="3" type="ORF">BSTOLATCC_MIC30574</name>
</gene>
<feature type="chain" id="PRO_5043594401" description="Thioredoxin domain-containing protein" evidence="1">
    <location>
        <begin position="17"/>
        <end position="136"/>
    </location>
</feature>
<dbReference type="Gene3D" id="3.40.30.10">
    <property type="entry name" value="Glutaredoxin"/>
    <property type="match status" value="1"/>
</dbReference>
<accession>A0AAU9J9V3</accession>
<dbReference type="PROSITE" id="PS51352">
    <property type="entry name" value="THIOREDOXIN_2"/>
    <property type="match status" value="1"/>
</dbReference>
<dbReference type="InterPro" id="IPR051063">
    <property type="entry name" value="PDI"/>
</dbReference>
<dbReference type="EMBL" id="CAJZBQ010000030">
    <property type="protein sequence ID" value="CAG9322197.1"/>
    <property type="molecule type" value="Genomic_DNA"/>
</dbReference>
<protein>
    <recommendedName>
        <fullName evidence="2">Thioredoxin domain-containing protein</fullName>
    </recommendedName>
</protein>
<keyword evidence="1" id="KW-0732">Signal</keyword>
<sequence length="136" mass="15853">MSKLFLLGLIIAFSFAEDPIEGMIEVTDKTWYQHLWANDILLCSFYTPKCIGCIHFKPQYEKLPELVREKGLNVAIARMDILESQNTPVLYDVHRYPTVILFHKGKFVEVYDGPKSADWIIEYLELKVKELTKVEL</sequence>
<dbReference type="CDD" id="cd02961">
    <property type="entry name" value="PDI_a_family"/>
    <property type="match status" value="1"/>
</dbReference>
<dbReference type="AlphaFoldDB" id="A0AAU9J9V3"/>
<name>A0AAU9J9V3_9CILI</name>
<evidence type="ECO:0000259" key="2">
    <source>
        <dbReference type="PROSITE" id="PS51352"/>
    </source>
</evidence>
<evidence type="ECO:0000313" key="3">
    <source>
        <dbReference type="EMBL" id="CAG9322197.1"/>
    </source>
</evidence>
<comment type="caution">
    <text evidence="3">The sequence shown here is derived from an EMBL/GenBank/DDBJ whole genome shotgun (WGS) entry which is preliminary data.</text>
</comment>
<reference evidence="3" key="1">
    <citation type="submission" date="2021-09" db="EMBL/GenBank/DDBJ databases">
        <authorList>
            <consortium name="AG Swart"/>
            <person name="Singh M."/>
            <person name="Singh A."/>
            <person name="Seah K."/>
            <person name="Emmerich C."/>
        </authorList>
    </citation>
    <scope>NUCLEOTIDE SEQUENCE</scope>
    <source>
        <strain evidence="3">ATCC30299</strain>
    </source>
</reference>
<feature type="domain" description="Thioredoxin" evidence="2">
    <location>
        <begin position="4"/>
        <end position="129"/>
    </location>
</feature>
<organism evidence="3 4">
    <name type="scientific">Blepharisma stoltei</name>
    <dbReference type="NCBI Taxonomy" id="1481888"/>
    <lineage>
        <taxon>Eukaryota</taxon>
        <taxon>Sar</taxon>
        <taxon>Alveolata</taxon>
        <taxon>Ciliophora</taxon>
        <taxon>Postciliodesmatophora</taxon>
        <taxon>Heterotrichea</taxon>
        <taxon>Heterotrichida</taxon>
        <taxon>Blepharismidae</taxon>
        <taxon>Blepharisma</taxon>
    </lineage>
</organism>
<dbReference type="Proteomes" id="UP001162131">
    <property type="component" value="Unassembled WGS sequence"/>
</dbReference>
<dbReference type="InterPro" id="IPR036249">
    <property type="entry name" value="Thioredoxin-like_sf"/>
</dbReference>
<dbReference type="Pfam" id="PF00085">
    <property type="entry name" value="Thioredoxin"/>
    <property type="match status" value="1"/>
</dbReference>
<proteinExistence type="predicted"/>
<dbReference type="SUPFAM" id="SSF52833">
    <property type="entry name" value="Thioredoxin-like"/>
    <property type="match status" value="1"/>
</dbReference>
<keyword evidence="4" id="KW-1185">Reference proteome</keyword>